<dbReference type="PANTHER" id="PTHR47150">
    <property type="entry name" value="OS12G0169200 PROTEIN"/>
    <property type="match status" value="1"/>
</dbReference>
<sequence length="246" mass="27946">MDWILSLKGWTTLTTNTTSGTWHHADAVSLHINTAYLEALERQESKQGAESIWGQRLKKDFLGEVPTYYASTCASVNFKVTIQRSYLIVTFVRAEDFTDVFACDGTTVNHIVEDDECNYFVQQPDATGRLSFFPEQKVTARVLRKPFPDDLEILLAKETLRADFLSRLYVLDLEELPDGLARPLHLHLYGFGMHSYGMSDANNDLNVLRRSPLLDDVVNGVAPKVYFTVNGVTYDQAYYLRDGIYP</sequence>
<accession>A0A225X0N5</accession>
<protein>
    <submittedName>
        <fullName evidence="1">Uncharacterized protein</fullName>
    </submittedName>
</protein>
<dbReference type="EMBL" id="NBNE01000111">
    <property type="protein sequence ID" value="OWZ22760.1"/>
    <property type="molecule type" value="Genomic_DNA"/>
</dbReference>
<evidence type="ECO:0000313" key="2">
    <source>
        <dbReference type="Proteomes" id="UP000198211"/>
    </source>
</evidence>
<reference evidence="2" key="1">
    <citation type="submission" date="2017-03" db="EMBL/GenBank/DDBJ databases">
        <title>Phytopthora megakarya and P. palmivora, two closely related causual agents of cacao black pod achieved similar genome size and gene model numbers by different mechanisms.</title>
        <authorList>
            <person name="Ali S."/>
            <person name="Shao J."/>
            <person name="Larry D.J."/>
            <person name="Kronmiller B."/>
            <person name="Shen D."/>
            <person name="Strem M.D."/>
            <person name="Melnick R.L."/>
            <person name="Guiltinan M.J."/>
            <person name="Tyler B.M."/>
            <person name="Meinhardt L.W."/>
            <person name="Bailey B.A."/>
        </authorList>
    </citation>
    <scope>NUCLEOTIDE SEQUENCE [LARGE SCALE GENOMIC DNA]</scope>
    <source>
        <strain evidence="2">zdho120</strain>
    </source>
</reference>
<dbReference type="Proteomes" id="UP000198211">
    <property type="component" value="Unassembled WGS sequence"/>
</dbReference>
<dbReference type="OrthoDB" id="1926684at2759"/>
<dbReference type="PANTHER" id="PTHR47150:SF5">
    <property type="entry name" value="OS07G0546750 PROTEIN"/>
    <property type="match status" value="1"/>
</dbReference>
<dbReference type="STRING" id="4795.A0A225X0N5"/>
<gene>
    <name evidence="1" type="ORF">PHMEG_0002478</name>
</gene>
<keyword evidence="2" id="KW-1185">Reference proteome</keyword>
<name>A0A225X0N5_9STRA</name>
<dbReference type="InterPro" id="IPR006912">
    <property type="entry name" value="Harbinger_derived_prot"/>
</dbReference>
<dbReference type="AlphaFoldDB" id="A0A225X0N5"/>
<dbReference type="Pfam" id="PF04827">
    <property type="entry name" value="Plant_tran"/>
    <property type="match status" value="1"/>
</dbReference>
<proteinExistence type="predicted"/>
<comment type="caution">
    <text evidence="1">The sequence shown here is derived from an EMBL/GenBank/DDBJ whole genome shotgun (WGS) entry which is preliminary data.</text>
</comment>
<organism evidence="1 2">
    <name type="scientific">Phytophthora megakarya</name>
    <dbReference type="NCBI Taxonomy" id="4795"/>
    <lineage>
        <taxon>Eukaryota</taxon>
        <taxon>Sar</taxon>
        <taxon>Stramenopiles</taxon>
        <taxon>Oomycota</taxon>
        <taxon>Peronosporomycetes</taxon>
        <taxon>Peronosporales</taxon>
        <taxon>Peronosporaceae</taxon>
        <taxon>Phytophthora</taxon>
    </lineage>
</organism>
<evidence type="ECO:0000313" key="1">
    <source>
        <dbReference type="EMBL" id="OWZ22760.1"/>
    </source>
</evidence>